<dbReference type="EMBL" id="JADIMF010000147">
    <property type="protein sequence ID" value="MBO8469877.1"/>
    <property type="molecule type" value="Genomic_DNA"/>
</dbReference>
<dbReference type="GO" id="GO:0016791">
    <property type="term" value="F:phosphatase activity"/>
    <property type="evidence" value="ECO:0007669"/>
    <property type="project" value="TreeGrafter"/>
</dbReference>
<name>A0A9D9NDK6_9SPIO</name>
<dbReference type="PANTHER" id="PTHR42850:SF4">
    <property type="entry name" value="ZINC-DEPENDENT ENDOPOLYPHOSPHATASE"/>
    <property type="match status" value="1"/>
</dbReference>
<comment type="caution">
    <text evidence="2">The sequence shown here is derived from an EMBL/GenBank/DDBJ whole genome shotgun (WGS) entry which is preliminary data.</text>
</comment>
<organism evidence="2 3">
    <name type="scientific">Candidatus Ornithospirochaeta stercoravium</name>
    <dbReference type="NCBI Taxonomy" id="2840897"/>
    <lineage>
        <taxon>Bacteria</taxon>
        <taxon>Pseudomonadati</taxon>
        <taxon>Spirochaetota</taxon>
        <taxon>Spirochaetia</taxon>
        <taxon>Spirochaetales</taxon>
        <taxon>Spirochaetaceae</taxon>
        <taxon>Spirochaetaceae incertae sedis</taxon>
        <taxon>Candidatus Ornithospirochaeta</taxon>
    </lineage>
</organism>
<gene>
    <name evidence="2" type="ORF">IAA72_08850</name>
</gene>
<dbReference type="InterPro" id="IPR004843">
    <property type="entry name" value="Calcineurin-like_PHP"/>
</dbReference>
<dbReference type="InterPro" id="IPR029052">
    <property type="entry name" value="Metallo-depent_PP-like"/>
</dbReference>
<dbReference type="Proteomes" id="UP000810292">
    <property type="component" value="Unassembled WGS sequence"/>
</dbReference>
<proteinExistence type="predicted"/>
<sequence>MKRFIVGDIHARFDLLRNVLDKAGFNEDEDVLYSVGDLCNRGDKPVETLFFLMSLRDFRPVLGNHDAWLEEYLCTGIPDPSWTRKNGGDITCRAMRKLSRKNREMLRLWLRTFPIFRIENDLIIVHGGFPSEYTEKELIELSKVSRPSPLSAIYSEAYEDENHDWMEEMVWDRDYLFSATPESRKMPYWMPRHEIKPIETAKTIFT</sequence>
<accession>A0A9D9NDK6</accession>
<evidence type="ECO:0000313" key="2">
    <source>
        <dbReference type="EMBL" id="MBO8469877.1"/>
    </source>
</evidence>
<evidence type="ECO:0000259" key="1">
    <source>
        <dbReference type="Pfam" id="PF00149"/>
    </source>
</evidence>
<dbReference type="PANTHER" id="PTHR42850">
    <property type="entry name" value="METALLOPHOSPHOESTERASE"/>
    <property type="match status" value="1"/>
</dbReference>
<reference evidence="2" key="2">
    <citation type="journal article" date="2021" name="PeerJ">
        <title>Extensive microbial diversity within the chicken gut microbiome revealed by metagenomics and culture.</title>
        <authorList>
            <person name="Gilroy R."/>
            <person name="Ravi A."/>
            <person name="Getino M."/>
            <person name="Pursley I."/>
            <person name="Horton D.L."/>
            <person name="Alikhan N.F."/>
            <person name="Baker D."/>
            <person name="Gharbi K."/>
            <person name="Hall N."/>
            <person name="Watson M."/>
            <person name="Adriaenssens E.M."/>
            <person name="Foster-Nyarko E."/>
            <person name="Jarju S."/>
            <person name="Secka A."/>
            <person name="Antonio M."/>
            <person name="Oren A."/>
            <person name="Chaudhuri R.R."/>
            <person name="La Ragione R."/>
            <person name="Hildebrand F."/>
            <person name="Pallen M.J."/>
        </authorList>
    </citation>
    <scope>NUCLEOTIDE SEQUENCE</scope>
    <source>
        <strain evidence="2">14700</strain>
    </source>
</reference>
<dbReference type="GO" id="GO:0005737">
    <property type="term" value="C:cytoplasm"/>
    <property type="evidence" value="ECO:0007669"/>
    <property type="project" value="TreeGrafter"/>
</dbReference>
<evidence type="ECO:0000313" key="3">
    <source>
        <dbReference type="Proteomes" id="UP000810292"/>
    </source>
</evidence>
<feature type="domain" description="Calcineurin-like phosphoesterase" evidence="1">
    <location>
        <begin position="2"/>
        <end position="191"/>
    </location>
</feature>
<dbReference type="AlphaFoldDB" id="A0A9D9NDK6"/>
<dbReference type="SUPFAM" id="SSF56300">
    <property type="entry name" value="Metallo-dependent phosphatases"/>
    <property type="match status" value="1"/>
</dbReference>
<reference evidence="2" key="1">
    <citation type="submission" date="2020-10" db="EMBL/GenBank/DDBJ databases">
        <authorList>
            <person name="Gilroy R."/>
        </authorList>
    </citation>
    <scope>NUCLEOTIDE SEQUENCE</scope>
    <source>
        <strain evidence="2">14700</strain>
    </source>
</reference>
<dbReference type="Gene3D" id="3.60.21.10">
    <property type="match status" value="1"/>
</dbReference>
<dbReference type="Pfam" id="PF00149">
    <property type="entry name" value="Metallophos"/>
    <property type="match status" value="1"/>
</dbReference>
<dbReference type="InterPro" id="IPR050126">
    <property type="entry name" value="Ap4A_hydrolase"/>
</dbReference>
<protein>
    <submittedName>
        <fullName evidence="2">Metallophosphoesterase</fullName>
    </submittedName>
</protein>
<feature type="non-terminal residue" evidence="2">
    <location>
        <position position="206"/>
    </location>
</feature>